<dbReference type="EMBL" id="JACIDN010000003">
    <property type="protein sequence ID" value="MBB3902067.1"/>
    <property type="molecule type" value="Genomic_DNA"/>
</dbReference>
<keyword evidence="4" id="KW-1185">Reference proteome</keyword>
<evidence type="ECO:0000313" key="3">
    <source>
        <dbReference type="Proteomes" id="UP000517759"/>
    </source>
</evidence>
<comment type="caution">
    <text evidence="2">The sequence shown here is derived from an EMBL/GenBank/DDBJ whole genome shotgun (WGS) entry which is preliminary data.</text>
</comment>
<proteinExistence type="predicted"/>
<protein>
    <recommendedName>
        <fullName evidence="5">CopG family transcriptional regulator</fullName>
    </recommendedName>
</protein>
<dbReference type="RefSeq" id="WP_183503656.1">
    <property type="nucleotide sequence ID" value="NZ_BSPG01000012.1"/>
</dbReference>
<accession>A0A7W6AEZ3</accession>
<dbReference type="Proteomes" id="UP000517759">
    <property type="component" value="Unassembled WGS sequence"/>
</dbReference>
<evidence type="ECO:0000313" key="2">
    <source>
        <dbReference type="EMBL" id="MBB3902067.1"/>
    </source>
</evidence>
<dbReference type="Proteomes" id="UP001156881">
    <property type="component" value="Unassembled WGS sequence"/>
</dbReference>
<organism evidence="2 3">
    <name type="scientific">Methylobacterium brachythecii</name>
    <dbReference type="NCBI Taxonomy" id="1176177"/>
    <lineage>
        <taxon>Bacteria</taxon>
        <taxon>Pseudomonadati</taxon>
        <taxon>Pseudomonadota</taxon>
        <taxon>Alphaproteobacteria</taxon>
        <taxon>Hyphomicrobiales</taxon>
        <taxon>Methylobacteriaceae</taxon>
        <taxon>Methylobacterium</taxon>
    </lineage>
</organism>
<name>A0A7W6AEZ3_9HYPH</name>
<reference evidence="1" key="1">
    <citation type="journal article" date="2014" name="Int. J. Syst. Evol. Microbiol.">
        <title>Complete genome of a new Firmicutes species belonging to the dominant human colonic microbiota ('Ruminococcus bicirculans') reveals two chromosomes and a selective capacity to utilize plant glucans.</title>
        <authorList>
            <consortium name="NISC Comparative Sequencing Program"/>
            <person name="Wegmann U."/>
            <person name="Louis P."/>
            <person name="Goesmann A."/>
            <person name="Henrissat B."/>
            <person name="Duncan S.H."/>
            <person name="Flint H.J."/>
        </authorList>
    </citation>
    <scope>NUCLEOTIDE SEQUENCE</scope>
    <source>
        <strain evidence="1">NBRC 107710</strain>
    </source>
</reference>
<gene>
    <name evidence="1" type="ORF">GCM10007884_24510</name>
    <name evidence="2" type="ORF">GGR33_001562</name>
</gene>
<reference evidence="2 3" key="3">
    <citation type="submission" date="2020-08" db="EMBL/GenBank/DDBJ databases">
        <title>Genomic Encyclopedia of Type Strains, Phase IV (KMG-IV): sequencing the most valuable type-strain genomes for metagenomic binning, comparative biology and taxonomic classification.</title>
        <authorList>
            <person name="Goeker M."/>
        </authorList>
    </citation>
    <scope>NUCLEOTIDE SEQUENCE [LARGE SCALE GENOMIC DNA]</scope>
    <source>
        <strain evidence="2 3">DSM 24105</strain>
    </source>
</reference>
<evidence type="ECO:0000313" key="1">
    <source>
        <dbReference type="EMBL" id="GLS44463.1"/>
    </source>
</evidence>
<sequence>MAANTVTLTPEINEAIDRFIAAQEPKQSQNEAVNAILGDWLTQQGFLKPVECPPEVEAKGECE</sequence>
<evidence type="ECO:0008006" key="5">
    <source>
        <dbReference type="Google" id="ProtNLM"/>
    </source>
</evidence>
<evidence type="ECO:0000313" key="4">
    <source>
        <dbReference type="Proteomes" id="UP001156881"/>
    </source>
</evidence>
<reference evidence="1" key="4">
    <citation type="submission" date="2023-01" db="EMBL/GenBank/DDBJ databases">
        <title>Draft genome sequence of Methylobacterium brachythecii strain NBRC 107710.</title>
        <authorList>
            <person name="Sun Q."/>
            <person name="Mori K."/>
        </authorList>
    </citation>
    <scope>NUCLEOTIDE SEQUENCE</scope>
    <source>
        <strain evidence="1">NBRC 107710</strain>
    </source>
</reference>
<dbReference type="AlphaFoldDB" id="A0A7W6AEZ3"/>
<reference evidence="4" key="2">
    <citation type="journal article" date="2019" name="Int. J. Syst. Evol. Microbiol.">
        <title>The Global Catalogue of Microorganisms (GCM) 10K type strain sequencing project: providing services to taxonomists for standard genome sequencing and annotation.</title>
        <authorList>
            <consortium name="The Broad Institute Genomics Platform"/>
            <consortium name="The Broad Institute Genome Sequencing Center for Infectious Disease"/>
            <person name="Wu L."/>
            <person name="Ma J."/>
        </authorList>
    </citation>
    <scope>NUCLEOTIDE SEQUENCE [LARGE SCALE GENOMIC DNA]</scope>
    <source>
        <strain evidence="4">NBRC 107710</strain>
    </source>
</reference>
<dbReference type="EMBL" id="BSPG01000012">
    <property type="protein sequence ID" value="GLS44463.1"/>
    <property type="molecule type" value="Genomic_DNA"/>
</dbReference>